<dbReference type="GO" id="GO:0016020">
    <property type="term" value="C:membrane"/>
    <property type="evidence" value="ECO:0007669"/>
    <property type="project" value="UniProtKB-SubCell"/>
</dbReference>
<keyword evidence="7 8" id="KW-0472">Membrane</keyword>
<keyword evidence="3 8" id="KW-0328">Glycosyltransferase</keyword>
<dbReference type="GO" id="GO:0005737">
    <property type="term" value="C:cytoplasm"/>
    <property type="evidence" value="ECO:0007669"/>
    <property type="project" value="TreeGrafter"/>
</dbReference>
<evidence type="ECO:0000313" key="9">
    <source>
        <dbReference type="EMBL" id="KAI3916152.1"/>
    </source>
</evidence>
<feature type="transmembrane region" description="Helical" evidence="8">
    <location>
        <begin position="7"/>
        <end position="25"/>
    </location>
</feature>
<comment type="similarity">
    <text evidence="2 8">Belongs to the glycosyltransferase 92 family.</text>
</comment>
<dbReference type="AlphaFoldDB" id="A0AAD4SQ96"/>
<dbReference type="InterPro" id="IPR008166">
    <property type="entry name" value="Glyco_transf_92"/>
</dbReference>
<keyword evidence="6 8" id="KW-1133">Transmembrane helix</keyword>
<comment type="subcellular location">
    <subcellularLocation>
        <location evidence="1">Membrane</location>
        <topology evidence="1">Single-pass membrane protein</topology>
    </subcellularLocation>
</comment>
<sequence length="571" mass="65233">MFRKVRLSFLCICSIIICILIFSFIDQYSRANFNQELVRNPHNPISITQEPSSSQRKYADEVFPEQRNRVHDSVIIPDFEILVLVSSDHNQFSSLDVGDNIYCLFQNNSTSPAKSTGVLPSSGSKIFKCSIPENLRDLKSIHPPILRTSPEDYSLSSPDESLEKKVFSWNTSLCYDSFSNEEDLILFVKGVNKNPLAINKSSSEFKCLFTNGINNSTTVITSVTSSSQEVFRCLHPTETEILGLGDEKIRVSLQVKDWVVPSVAYYTPPARNLVRPEKKLLCASTMVYNVSQFLREWVVYHSKLGIDKFIFYDNGSEDGLQNVVNGLGGDYNVDIEVIFWPWPKTQEAGFSHSAIRSRDSCTWMMYTDVDEYVFSPKWVNSLEPSSDMLTSLLPSNISSLPFQKIGQVQIFCYEFGPSDQKVHPVEGVTQGYTCRRRILNRHKSIVLLDAIDTSLHNVIHHFELKDGFHDRKVSSRDAVVNHYKYQAWSEFQAKFKRRVSAYVVDWTDPVNPISKDRTPGLGFEPVEPNDWGKRFCEVQDTGLKMLTQKWFGLVSSEGHKMVWQDAKVHTW</sequence>
<organism evidence="9 10">
    <name type="scientific">Papaver atlanticum</name>
    <dbReference type="NCBI Taxonomy" id="357466"/>
    <lineage>
        <taxon>Eukaryota</taxon>
        <taxon>Viridiplantae</taxon>
        <taxon>Streptophyta</taxon>
        <taxon>Embryophyta</taxon>
        <taxon>Tracheophyta</taxon>
        <taxon>Spermatophyta</taxon>
        <taxon>Magnoliopsida</taxon>
        <taxon>Ranunculales</taxon>
        <taxon>Papaveraceae</taxon>
        <taxon>Papaveroideae</taxon>
        <taxon>Papaver</taxon>
    </lineage>
</organism>
<dbReference type="GO" id="GO:0016757">
    <property type="term" value="F:glycosyltransferase activity"/>
    <property type="evidence" value="ECO:0007669"/>
    <property type="project" value="UniProtKB-UniRule"/>
</dbReference>
<comment type="caution">
    <text evidence="9">The sequence shown here is derived from an EMBL/GenBank/DDBJ whole genome shotgun (WGS) entry which is preliminary data.</text>
</comment>
<dbReference type="PANTHER" id="PTHR21461">
    <property type="entry name" value="GLYCOSYLTRANSFERASE FAMILY 92 PROTEIN"/>
    <property type="match status" value="1"/>
</dbReference>
<evidence type="ECO:0000256" key="5">
    <source>
        <dbReference type="ARBA" id="ARBA00022692"/>
    </source>
</evidence>
<dbReference type="InterPro" id="IPR029044">
    <property type="entry name" value="Nucleotide-diphossugar_trans"/>
</dbReference>
<dbReference type="EC" id="2.4.1.-" evidence="8"/>
<evidence type="ECO:0000256" key="3">
    <source>
        <dbReference type="ARBA" id="ARBA00022676"/>
    </source>
</evidence>
<evidence type="ECO:0000256" key="4">
    <source>
        <dbReference type="ARBA" id="ARBA00022679"/>
    </source>
</evidence>
<proteinExistence type="inferred from homology"/>
<accession>A0AAD4SQ96</accession>
<dbReference type="PANTHER" id="PTHR21461:SF69">
    <property type="entry name" value="GLYCOSYLTRANSFERASE FAMILY 92 PROTEIN"/>
    <property type="match status" value="1"/>
</dbReference>
<evidence type="ECO:0000256" key="7">
    <source>
        <dbReference type="ARBA" id="ARBA00023136"/>
    </source>
</evidence>
<dbReference type="Pfam" id="PF01697">
    <property type="entry name" value="Glyco_transf_92"/>
    <property type="match status" value="1"/>
</dbReference>
<protein>
    <recommendedName>
        <fullName evidence="8">Glycosyltransferase family 92 protein</fullName>
        <ecNumber evidence="8">2.4.1.-</ecNumber>
    </recommendedName>
</protein>
<keyword evidence="10" id="KW-1185">Reference proteome</keyword>
<evidence type="ECO:0000256" key="2">
    <source>
        <dbReference type="ARBA" id="ARBA00007647"/>
    </source>
</evidence>
<dbReference type="SUPFAM" id="SSF53448">
    <property type="entry name" value="Nucleotide-diphospho-sugar transferases"/>
    <property type="match status" value="1"/>
</dbReference>
<evidence type="ECO:0000256" key="8">
    <source>
        <dbReference type="RuleBase" id="RU366017"/>
    </source>
</evidence>
<evidence type="ECO:0000256" key="6">
    <source>
        <dbReference type="ARBA" id="ARBA00022989"/>
    </source>
</evidence>
<keyword evidence="4 8" id="KW-0808">Transferase</keyword>
<dbReference type="EMBL" id="JAJJMB010009125">
    <property type="protein sequence ID" value="KAI3916152.1"/>
    <property type="molecule type" value="Genomic_DNA"/>
</dbReference>
<name>A0AAD4SQ96_9MAGN</name>
<dbReference type="Proteomes" id="UP001202328">
    <property type="component" value="Unassembled WGS sequence"/>
</dbReference>
<reference evidence="9" key="1">
    <citation type="submission" date="2022-04" db="EMBL/GenBank/DDBJ databases">
        <title>A functionally conserved STORR gene fusion in Papaver species that diverged 16.8 million years ago.</title>
        <authorList>
            <person name="Catania T."/>
        </authorList>
    </citation>
    <scope>NUCLEOTIDE SEQUENCE</scope>
    <source>
        <strain evidence="9">S-188037</strain>
    </source>
</reference>
<gene>
    <name evidence="9" type="ORF">MKW98_004593</name>
</gene>
<evidence type="ECO:0000313" key="10">
    <source>
        <dbReference type="Proteomes" id="UP001202328"/>
    </source>
</evidence>
<keyword evidence="5 8" id="KW-0812">Transmembrane</keyword>
<evidence type="ECO:0000256" key="1">
    <source>
        <dbReference type="ARBA" id="ARBA00004167"/>
    </source>
</evidence>